<accession>A0A0F9T7N6</accession>
<comment type="caution">
    <text evidence="1">The sequence shown here is derived from an EMBL/GenBank/DDBJ whole genome shotgun (WGS) entry which is preliminary data.</text>
</comment>
<dbReference type="EMBL" id="LAZR01000314">
    <property type="protein sequence ID" value="KKN75199.1"/>
    <property type="molecule type" value="Genomic_DNA"/>
</dbReference>
<sequence length="63" mass="7161">MQELIDKEVHVIFNRLARGEHYNDYLNGVLLAITPEGIKISLHGGSPGEWFPMISIKSVREKL</sequence>
<proteinExistence type="predicted"/>
<name>A0A0F9T7N6_9ZZZZ</name>
<dbReference type="AlphaFoldDB" id="A0A0F9T7N6"/>
<gene>
    <name evidence="1" type="ORF">LCGC14_0383580</name>
</gene>
<evidence type="ECO:0000313" key="1">
    <source>
        <dbReference type="EMBL" id="KKN75199.1"/>
    </source>
</evidence>
<organism evidence="1">
    <name type="scientific">marine sediment metagenome</name>
    <dbReference type="NCBI Taxonomy" id="412755"/>
    <lineage>
        <taxon>unclassified sequences</taxon>
        <taxon>metagenomes</taxon>
        <taxon>ecological metagenomes</taxon>
    </lineage>
</organism>
<reference evidence="1" key="1">
    <citation type="journal article" date="2015" name="Nature">
        <title>Complex archaea that bridge the gap between prokaryotes and eukaryotes.</title>
        <authorList>
            <person name="Spang A."/>
            <person name="Saw J.H."/>
            <person name="Jorgensen S.L."/>
            <person name="Zaremba-Niedzwiedzka K."/>
            <person name="Martijn J."/>
            <person name="Lind A.E."/>
            <person name="van Eijk R."/>
            <person name="Schleper C."/>
            <person name="Guy L."/>
            <person name="Ettema T.J."/>
        </authorList>
    </citation>
    <scope>NUCLEOTIDE SEQUENCE</scope>
</reference>
<protein>
    <submittedName>
        <fullName evidence="1">Uncharacterized protein</fullName>
    </submittedName>
</protein>